<organism evidence="3 4">
    <name type="scientific">Beauveria bassiana (strain ARSEF 2860)</name>
    <name type="common">White muscardine disease fungus</name>
    <name type="synonym">Tritirachium shiotae</name>
    <dbReference type="NCBI Taxonomy" id="655819"/>
    <lineage>
        <taxon>Eukaryota</taxon>
        <taxon>Fungi</taxon>
        <taxon>Dikarya</taxon>
        <taxon>Ascomycota</taxon>
        <taxon>Pezizomycotina</taxon>
        <taxon>Sordariomycetes</taxon>
        <taxon>Hypocreomycetidae</taxon>
        <taxon>Hypocreales</taxon>
        <taxon>Cordycipitaceae</taxon>
        <taxon>Beauveria</taxon>
    </lineage>
</organism>
<feature type="transmembrane region" description="Helical" evidence="2">
    <location>
        <begin position="197"/>
        <end position="220"/>
    </location>
</feature>
<reference evidence="3 4" key="1">
    <citation type="journal article" date="2012" name="Sci. Rep.">
        <title>Genomic perspectives on the evolution of fungal entomopathogenicity in Beauveria bassiana.</title>
        <authorList>
            <person name="Xiao G."/>
            <person name="Ying S.H."/>
            <person name="Zheng P."/>
            <person name="Wang Z.L."/>
            <person name="Zhang S."/>
            <person name="Xie X.Q."/>
            <person name="Shang Y."/>
            <person name="St Leger R.J."/>
            <person name="Zhao G.P."/>
            <person name="Wang C."/>
            <person name="Feng M.G."/>
        </authorList>
    </citation>
    <scope>NUCLEOTIDE SEQUENCE [LARGE SCALE GENOMIC DNA]</scope>
    <source>
        <strain evidence="3 4">ARSEF 2860</strain>
    </source>
</reference>
<feature type="region of interest" description="Disordered" evidence="1">
    <location>
        <begin position="1"/>
        <end position="68"/>
    </location>
</feature>
<proteinExistence type="predicted"/>
<evidence type="ECO:0000313" key="3">
    <source>
        <dbReference type="EMBL" id="EJP66436.1"/>
    </source>
</evidence>
<name>J5JVH1_BEAB2</name>
<keyword evidence="2" id="KW-0812">Transmembrane</keyword>
<dbReference type="EMBL" id="JH725159">
    <property type="protein sequence ID" value="EJP66436.1"/>
    <property type="molecule type" value="Genomic_DNA"/>
</dbReference>
<keyword evidence="4" id="KW-1185">Reference proteome</keyword>
<evidence type="ECO:0000313" key="4">
    <source>
        <dbReference type="Proteomes" id="UP000002762"/>
    </source>
</evidence>
<evidence type="ECO:0000256" key="1">
    <source>
        <dbReference type="SAM" id="MobiDB-lite"/>
    </source>
</evidence>
<keyword evidence="2" id="KW-0472">Membrane</keyword>
<accession>J5JVH1</accession>
<dbReference type="Proteomes" id="UP000002762">
    <property type="component" value="Unassembled WGS sequence"/>
</dbReference>
<sequence>MPAGDQTKVTEPAGDGTLNRRSSKNNAKLHGGKRKDTASTRPTPSKVTLMGLSMQKRKQPTKKAPPIGSQREFPCRPCVTRATKAPGHEYTGAACWDCAKMGHTCKPVPAGAVAAVRAFWRLNRQIRDTNGQPDDAWRNAAQYAAQQLRACDAARLWIINMAAAIPLLLRTAFGIEISISFLPESVAPWGWSTWSKVLYYFLLPVPAPTFAVGAVHGYCVQAGKKPGPEWC</sequence>
<evidence type="ECO:0000256" key="2">
    <source>
        <dbReference type="SAM" id="Phobius"/>
    </source>
</evidence>
<dbReference type="AlphaFoldDB" id="J5JVH1"/>
<dbReference type="InParanoid" id="J5JVH1"/>
<dbReference type="HOGENOM" id="CLU_1199607_0_0_1"/>
<dbReference type="GeneID" id="19887388"/>
<dbReference type="RefSeq" id="XP_008597695.1">
    <property type="nucleotide sequence ID" value="XM_008599473.1"/>
</dbReference>
<keyword evidence="2" id="KW-1133">Transmembrane helix</keyword>
<protein>
    <submittedName>
        <fullName evidence="3">Uncharacterized protein</fullName>
    </submittedName>
</protein>
<gene>
    <name evidence="3" type="ORF">BBA_04376</name>
</gene>
<feature type="transmembrane region" description="Helical" evidence="2">
    <location>
        <begin position="156"/>
        <end position="177"/>
    </location>
</feature>